<dbReference type="Proteomes" id="UP001589710">
    <property type="component" value="Unassembled WGS sequence"/>
</dbReference>
<sequence length="517" mass="52294">MNRPTGRPVREGALTVAELVQQGRLAGVRMSGSSGRGTEVRSVRIVDRTAALDTLEPHTAVVLTGRVAAAGWTVEMALRKAWEHAAACVVVTESAGRPGSVGALADRLGVPLLVIDEDPLDAAVRIASAVARPDAGRTALVAQAARALADAGPHAGRVLSALHAVLPSTAVALAGTAGEVLAGRRAALSVEGGALTVRVEVPDGDGGSLGTLVARSGSRVAGWEETVRDVLGLAVAPLTAWCALRRLDDERTGHRAELLLRRLLKADARALGDDGPGAGPGEEERAEAAALGWPARGPLVAYALRPVAGREGPDPGPALRAVWAAVGPGGPLVAYEGCWVAWQSVTPAEGADPLDGATRHLADTLAALAAYVPVAGGVAGTAESLPSLGPVLADACAAAGVAAAGDPGSVVRGDRMGAAQLLSAVPTELLRGPAEVVLAPLLAADRDGTLLRTLAVVLDAGAAPTAAAEVLGVHRNTVAARLERIRSLGFDPDDAPQRLALHLACRVLLSGDGDDER</sequence>
<evidence type="ECO:0000259" key="1">
    <source>
        <dbReference type="Pfam" id="PF13556"/>
    </source>
</evidence>
<organism evidence="2 3">
    <name type="scientific">Streptomyces yanii</name>
    <dbReference type="NCBI Taxonomy" id="78510"/>
    <lineage>
        <taxon>Bacteria</taxon>
        <taxon>Bacillati</taxon>
        <taxon>Actinomycetota</taxon>
        <taxon>Actinomycetes</taxon>
        <taxon>Kitasatosporales</taxon>
        <taxon>Streptomycetaceae</taxon>
        <taxon>Streptomyces</taxon>
    </lineage>
</organism>
<dbReference type="Pfam" id="PF13556">
    <property type="entry name" value="HTH_30"/>
    <property type="match status" value="1"/>
</dbReference>
<accession>A0ABV5RJG0</accession>
<protein>
    <submittedName>
        <fullName evidence="2">Helix-turn-helix domain-containing protein</fullName>
    </submittedName>
</protein>
<dbReference type="EMBL" id="JBHMCG010000161">
    <property type="protein sequence ID" value="MFB9578009.1"/>
    <property type="molecule type" value="Genomic_DNA"/>
</dbReference>
<gene>
    <name evidence="2" type="ORF">ACFFTL_38525</name>
</gene>
<dbReference type="PANTHER" id="PTHR33744">
    <property type="entry name" value="CARBOHYDRATE DIACID REGULATOR"/>
    <property type="match status" value="1"/>
</dbReference>
<evidence type="ECO:0000313" key="3">
    <source>
        <dbReference type="Proteomes" id="UP001589710"/>
    </source>
</evidence>
<keyword evidence="3" id="KW-1185">Reference proteome</keyword>
<dbReference type="Gene3D" id="1.10.10.2840">
    <property type="entry name" value="PucR C-terminal helix-turn-helix domain"/>
    <property type="match status" value="1"/>
</dbReference>
<dbReference type="InterPro" id="IPR042070">
    <property type="entry name" value="PucR_C-HTH_sf"/>
</dbReference>
<dbReference type="RefSeq" id="WP_345511373.1">
    <property type="nucleotide sequence ID" value="NZ_BAAAXD010000011.1"/>
</dbReference>
<reference evidence="2 3" key="1">
    <citation type="submission" date="2024-09" db="EMBL/GenBank/DDBJ databases">
        <authorList>
            <person name="Sun Q."/>
            <person name="Mori K."/>
        </authorList>
    </citation>
    <scope>NUCLEOTIDE SEQUENCE [LARGE SCALE GENOMIC DNA]</scope>
    <source>
        <strain evidence="2 3">JCM 3331</strain>
    </source>
</reference>
<comment type="caution">
    <text evidence="2">The sequence shown here is derived from an EMBL/GenBank/DDBJ whole genome shotgun (WGS) entry which is preliminary data.</text>
</comment>
<dbReference type="InterPro" id="IPR025736">
    <property type="entry name" value="PucR_C-HTH_dom"/>
</dbReference>
<name>A0ABV5RJG0_9ACTN</name>
<dbReference type="InterPro" id="IPR028979">
    <property type="entry name" value="Ser_kin/Pase_Hpr-like_N_sf"/>
</dbReference>
<evidence type="ECO:0000313" key="2">
    <source>
        <dbReference type="EMBL" id="MFB9578009.1"/>
    </source>
</evidence>
<dbReference type="SUPFAM" id="SSF75138">
    <property type="entry name" value="HprK N-terminal domain-like"/>
    <property type="match status" value="1"/>
</dbReference>
<dbReference type="InterPro" id="IPR051448">
    <property type="entry name" value="CdaR-like_regulators"/>
</dbReference>
<feature type="domain" description="PucR C-terminal helix-turn-helix" evidence="1">
    <location>
        <begin position="450"/>
        <end position="507"/>
    </location>
</feature>
<dbReference type="PANTHER" id="PTHR33744:SF1">
    <property type="entry name" value="DNA-BINDING TRANSCRIPTIONAL ACTIVATOR ADER"/>
    <property type="match status" value="1"/>
</dbReference>
<proteinExistence type="predicted"/>